<dbReference type="GO" id="GO:0005739">
    <property type="term" value="C:mitochondrion"/>
    <property type="evidence" value="ECO:0007669"/>
    <property type="project" value="TreeGrafter"/>
</dbReference>
<proteinExistence type="predicted"/>
<dbReference type="Pfam" id="PF07993">
    <property type="entry name" value="NAD_binding_4"/>
    <property type="match status" value="1"/>
</dbReference>
<evidence type="ECO:0000313" key="3">
    <source>
        <dbReference type="Proteomes" id="UP001152885"/>
    </source>
</evidence>
<protein>
    <recommendedName>
        <fullName evidence="1">Thioester reductase (TE) domain-containing protein</fullName>
    </recommendedName>
</protein>
<keyword evidence="3" id="KW-1185">Reference proteome</keyword>
<evidence type="ECO:0000259" key="1">
    <source>
        <dbReference type="Pfam" id="PF07993"/>
    </source>
</evidence>
<dbReference type="SUPFAM" id="SSF51735">
    <property type="entry name" value="NAD(P)-binding Rossmann-fold domains"/>
    <property type="match status" value="1"/>
</dbReference>
<dbReference type="Proteomes" id="UP001152885">
    <property type="component" value="Unassembled WGS sequence"/>
</dbReference>
<dbReference type="InterPro" id="IPR013120">
    <property type="entry name" value="FAR_NAD-bd"/>
</dbReference>
<reference evidence="2" key="1">
    <citation type="submission" date="2022-12" db="EMBL/GenBank/DDBJ databases">
        <authorList>
            <person name="Brejova B."/>
        </authorList>
    </citation>
    <scope>NUCLEOTIDE SEQUENCE</scope>
</reference>
<dbReference type="PANTHER" id="PTHR12126:SF16">
    <property type="entry name" value="MIOREX COMPLEX COMPONENT 2"/>
    <property type="match status" value="1"/>
</dbReference>
<dbReference type="EMBL" id="CANTUO010000006">
    <property type="protein sequence ID" value="CAI5760345.1"/>
    <property type="molecule type" value="Genomic_DNA"/>
</dbReference>
<sequence length="271" mass="30533">MASSTFKSIAVFGGNGFLGHKICEIGIRNNYNVTSFSRKGEPPQSVIHQPWVSKVNWEKADIFNPKTYGHKLKDFNSVVHSIGLLFENLNYKSSINTNFNILNDLQNLTNSFSGSNPMEKAGYKLTYESLQKDSAVILANAFIENQKESPRNYVYISADKNPPIIPKNYIVTKREAEFELSCKRELNTIIMRPGAMYDETHEGNLTKRDILMRGLRFGVGLKNCTIGNSIGFVNDLVRPVVSTEQVANTIFKKLQEEDSKGVVKLEEIVKN</sequence>
<gene>
    <name evidence="2" type="ORF">CANVERA_P4855</name>
</gene>
<evidence type="ECO:0000313" key="2">
    <source>
        <dbReference type="EMBL" id="CAI5760345.1"/>
    </source>
</evidence>
<dbReference type="Gene3D" id="3.40.50.720">
    <property type="entry name" value="NAD(P)-binding Rossmann-like Domain"/>
    <property type="match status" value="1"/>
</dbReference>
<dbReference type="OrthoDB" id="276721at2759"/>
<organism evidence="2 3">
    <name type="scientific">Candida verbasci</name>
    <dbReference type="NCBI Taxonomy" id="1227364"/>
    <lineage>
        <taxon>Eukaryota</taxon>
        <taxon>Fungi</taxon>
        <taxon>Dikarya</taxon>
        <taxon>Ascomycota</taxon>
        <taxon>Saccharomycotina</taxon>
        <taxon>Pichiomycetes</taxon>
        <taxon>Debaryomycetaceae</taxon>
        <taxon>Candida/Lodderomyces clade</taxon>
        <taxon>Candida</taxon>
    </lineage>
</organism>
<comment type="caution">
    <text evidence="2">The sequence shown here is derived from an EMBL/GenBank/DDBJ whole genome shotgun (WGS) entry which is preliminary data.</text>
</comment>
<accession>A0A9W4TZ75</accession>
<dbReference type="InterPro" id="IPR051207">
    <property type="entry name" value="ComplexI_NDUFA9_subunit"/>
</dbReference>
<dbReference type="PANTHER" id="PTHR12126">
    <property type="entry name" value="NADH-UBIQUINONE OXIDOREDUCTASE 39 KDA SUBUNIT-RELATED"/>
    <property type="match status" value="1"/>
</dbReference>
<feature type="domain" description="Thioester reductase (TE)" evidence="1">
    <location>
        <begin position="147"/>
        <end position="224"/>
    </location>
</feature>
<dbReference type="GO" id="GO:0044877">
    <property type="term" value="F:protein-containing complex binding"/>
    <property type="evidence" value="ECO:0007669"/>
    <property type="project" value="TreeGrafter"/>
</dbReference>
<dbReference type="InterPro" id="IPR036291">
    <property type="entry name" value="NAD(P)-bd_dom_sf"/>
</dbReference>
<name>A0A9W4TZ75_9ASCO</name>
<dbReference type="AlphaFoldDB" id="A0A9W4TZ75"/>